<dbReference type="EMBL" id="PGFB01000002">
    <property type="protein sequence ID" value="PJJ63342.1"/>
    <property type="molecule type" value="Genomic_DNA"/>
</dbReference>
<dbReference type="AlphaFoldDB" id="A0A2M9BZ38"/>
<keyword evidence="3" id="KW-1185">Reference proteome</keyword>
<organism evidence="2 3">
    <name type="scientific">Compostimonas suwonensis</name>
    <dbReference type="NCBI Taxonomy" id="1048394"/>
    <lineage>
        <taxon>Bacteria</taxon>
        <taxon>Bacillati</taxon>
        <taxon>Actinomycetota</taxon>
        <taxon>Actinomycetes</taxon>
        <taxon>Micrococcales</taxon>
        <taxon>Microbacteriaceae</taxon>
        <taxon>Compostimonas</taxon>
    </lineage>
</organism>
<evidence type="ECO:0000313" key="2">
    <source>
        <dbReference type="EMBL" id="PJJ63342.1"/>
    </source>
</evidence>
<proteinExistence type="predicted"/>
<dbReference type="OrthoDB" id="4412570at2"/>
<reference evidence="2 3" key="1">
    <citation type="submission" date="2017-11" db="EMBL/GenBank/DDBJ databases">
        <title>Genomic Encyclopedia of Archaeal and Bacterial Type Strains, Phase II (KMG-II): From Individual Species to Whole Genera.</title>
        <authorList>
            <person name="Goeker M."/>
        </authorList>
    </citation>
    <scope>NUCLEOTIDE SEQUENCE [LARGE SCALE GENOMIC DNA]</scope>
    <source>
        <strain evidence="2 3">DSM 25625</strain>
    </source>
</reference>
<protein>
    <submittedName>
        <fullName evidence="2">Uncharacterized protein</fullName>
    </submittedName>
</protein>
<sequence length="289" mass="29545">MGILTATLIALGSSTPAIAATDDTTSATLQQFDLLTTASTANTESSEISWSSLSVEAGLTVETSVGTVSVSPVTESVPSTTGSGQALIYDAGSDYSFALTAGPVAPANAGYVVIDSPSAPNTYAFEIQADGLPATLTPTDGDRILVKNSRGQTLNVVGAAWARDAEGVSLPSWYSIEGNILTQHVDHSEAAYPVVADPSLECDGLFCTIMYTRSETQQLATSTTTAATLISTGCTALGGVIGGLACGIAASYMIDYANSALNAGKCVGIRAIIYIPQPTTHPVTENCRS</sequence>
<name>A0A2M9BZ38_9MICO</name>
<dbReference type="Proteomes" id="UP000230161">
    <property type="component" value="Unassembled WGS sequence"/>
</dbReference>
<dbReference type="RefSeq" id="WP_157802813.1">
    <property type="nucleotide sequence ID" value="NZ_PGFB01000002.1"/>
</dbReference>
<gene>
    <name evidence="2" type="ORF">CLV54_1007</name>
</gene>
<feature type="chain" id="PRO_5014708810" evidence="1">
    <location>
        <begin position="20"/>
        <end position="289"/>
    </location>
</feature>
<accession>A0A2M9BZ38</accession>
<evidence type="ECO:0000256" key="1">
    <source>
        <dbReference type="SAM" id="SignalP"/>
    </source>
</evidence>
<keyword evidence="1" id="KW-0732">Signal</keyword>
<comment type="caution">
    <text evidence="2">The sequence shown here is derived from an EMBL/GenBank/DDBJ whole genome shotgun (WGS) entry which is preliminary data.</text>
</comment>
<evidence type="ECO:0000313" key="3">
    <source>
        <dbReference type="Proteomes" id="UP000230161"/>
    </source>
</evidence>
<feature type="signal peptide" evidence="1">
    <location>
        <begin position="1"/>
        <end position="19"/>
    </location>
</feature>